<name>A0ABT6ZE35_9MICO</name>
<evidence type="ECO:0008006" key="4">
    <source>
        <dbReference type="Google" id="ProtNLM"/>
    </source>
</evidence>
<dbReference type="EMBL" id="JASJND010000005">
    <property type="protein sequence ID" value="MDJ1114429.1"/>
    <property type="molecule type" value="Genomic_DNA"/>
</dbReference>
<accession>A0ABT6ZE35</accession>
<evidence type="ECO:0000313" key="3">
    <source>
        <dbReference type="Proteomes" id="UP001321481"/>
    </source>
</evidence>
<dbReference type="RefSeq" id="WP_283716047.1">
    <property type="nucleotide sequence ID" value="NZ_JASJND010000005.1"/>
</dbReference>
<comment type="caution">
    <text evidence="2">The sequence shown here is derived from an EMBL/GenBank/DDBJ whole genome shotgun (WGS) entry which is preliminary data.</text>
</comment>
<feature type="region of interest" description="Disordered" evidence="1">
    <location>
        <begin position="37"/>
        <end position="67"/>
    </location>
</feature>
<dbReference type="PROSITE" id="PS51257">
    <property type="entry name" value="PROKAR_LIPOPROTEIN"/>
    <property type="match status" value="1"/>
</dbReference>
<evidence type="ECO:0000256" key="1">
    <source>
        <dbReference type="SAM" id="MobiDB-lite"/>
    </source>
</evidence>
<organism evidence="2 3">
    <name type="scientific">Microbacterium dauci</name>
    <dbReference type="NCBI Taxonomy" id="3048008"/>
    <lineage>
        <taxon>Bacteria</taxon>
        <taxon>Bacillati</taxon>
        <taxon>Actinomycetota</taxon>
        <taxon>Actinomycetes</taxon>
        <taxon>Micrococcales</taxon>
        <taxon>Microbacteriaceae</taxon>
        <taxon>Microbacterium</taxon>
    </lineage>
</organism>
<sequence>MRRLDIRSSRLAAASVATGLAIVVLTGCGPSPWALQSPTPTVTEPAAVTPTEDVAPPVPNDLSSGSTERRITAGSVTARINYWSTLRMDLWTASALKPVSISMVTRVTPNDGQDVYLQKATMVAVPGNATESFPPLSPQVDESTLTSTPGYLVRNPYSYSQTFNVGQVPAEATFVTLQFTYDYLVQTTPTSKQFAKQTATDTVTVAIAQPAADDEPEETEETEG</sequence>
<dbReference type="Proteomes" id="UP001321481">
    <property type="component" value="Unassembled WGS sequence"/>
</dbReference>
<proteinExistence type="predicted"/>
<reference evidence="2 3" key="1">
    <citation type="submission" date="2023-05" db="EMBL/GenBank/DDBJ databases">
        <title>Microbacterium dauci sp.nov., Isolated from Carrot Rhizosphere Soil.</title>
        <authorList>
            <person name="Xiao Z."/>
            <person name="Zheng J."/>
        </authorList>
    </citation>
    <scope>NUCLEOTIDE SEQUENCE [LARGE SCALE GENOMIC DNA]</scope>
    <source>
        <strain evidence="2 3">LX3-4</strain>
    </source>
</reference>
<evidence type="ECO:0000313" key="2">
    <source>
        <dbReference type="EMBL" id="MDJ1114429.1"/>
    </source>
</evidence>
<keyword evidence="3" id="KW-1185">Reference proteome</keyword>
<gene>
    <name evidence="2" type="ORF">QNI14_08180</name>
</gene>
<protein>
    <recommendedName>
        <fullName evidence="4">DNA segregation ATPase</fullName>
    </recommendedName>
</protein>
<feature type="compositionally biased region" description="Low complexity" evidence="1">
    <location>
        <begin position="38"/>
        <end position="52"/>
    </location>
</feature>